<evidence type="ECO:0000313" key="3">
    <source>
        <dbReference type="EMBL" id="GBR74850.1"/>
    </source>
</evidence>
<dbReference type="GO" id="GO:0006351">
    <property type="term" value="P:DNA-templated transcription"/>
    <property type="evidence" value="ECO:0007669"/>
    <property type="project" value="TreeGrafter"/>
</dbReference>
<dbReference type="PANTHER" id="PTHR38781:SF1">
    <property type="entry name" value="ANTITOXIN DINJ-RELATED"/>
    <property type="match status" value="1"/>
</dbReference>
<protein>
    <submittedName>
        <fullName evidence="3">DNA-damage-inducible protein J</fullName>
    </submittedName>
</protein>
<dbReference type="Gene3D" id="1.10.1220.10">
    <property type="entry name" value="Met repressor-like"/>
    <property type="match status" value="1"/>
</dbReference>
<evidence type="ECO:0000256" key="1">
    <source>
        <dbReference type="ARBA" id="ARBA00010562"/>
    </source>
</evidence>
<reference evidence="3 4" key="1">
    <citation type="journal article" date="2019" name="ISME J.">
        <title>Genome analyses of uncultured TG2/ZB3 bacteria in 'Margulisbacteria' specifically attached to ectosymbiotic spirochetes of protists in the termite gut.</title>
        <authorList>
            <person name="Utami Y.D."/>
            <person name="Kuwahara H."/>
            <person name="Igai K."/>
            <person name="Murakami T."/>
            <person name="Sugaya K."/>
            <person name="Morikawa T."/>
            <person name="Nagura Y."/>
            <person name="Yuki M."/>
            <person name="Deevong P."/>
            <person name="Inoue T."/>
            <person name="Kihara K."/>
            <person name="Lo N."/>
            <person name="Yamada A."/>
            <person name="Ohkuma M."/>
            <person name="Hongoh Y."/>
        </authorList>
    </citation>
    <scope>NUCLEOTIDE SEQUENCE [LARGE SCALE GENOMIC DNA]</scope>
    <source>
        <strain evidence="3">NkOx7-01</strain>
    </source>
</reference>
<dbReference type="Proteomes" id="UP000269352">
    <property type="component" value="Unassembled WGS sequence"/>
</dbReference>
<name>A0A388TFJ8_TERA1</name>
<sequence>MSNAVNITIRLDKDIKNSAEHLFGHLGMTLSTAFNVFVRQALRLGKIPFEISDPFYSDANQQRLLKSIAEFKTGKIVKKTQAELEAMENA</sequence>
<keyword evidence="2" id="KW-1277">Toxin-antitoxin system</keyword>
<dbReference type="InterPro" id="IPR013321">
    <property type="entry name" value="Arc_rbn_hlx_hlx"/>
</dbReference>
<dbReference type="Pfam" id="PF04221">
    <property type="entry name" value="RelB"/>
    <property type="match status" value="1"/>
</dbReference>
<dbReference type="Gene3D" id="1.10.1220.170">
    <property type="match status" value="1"/>
</dbReference>
<comment type="similarity">
    <text evidence="1">Belongs to the RelB/DinJ antitoxin family.</text>
</comment>
<dbReference type="EMBL" id="BGZN01000095">
    <property type="protein sequence ID" value="GBR74850.1"/>
    <property type="molecule type" value="Genomic_DNA"/>
</dbReference>
<keyword evidence="4" id="KW-1185">Reference proteome</keyword>
<dbReference type="PANTHER" id="PTHR38781">
    <property type="entry name" value="ANTITOXIN DINJ-RELATED"/>
    <property type="match status" value="1"/>
</dbReference>
<gene>
    <name evidence="3" type="ORF">NO1_1955</name>
</gene>
<comment type="caution">
    <text evidence="3">The sequence shown here is derived from an EMBL/GenBank/DDBJ whole genome shotgun (WGS) entry which is preliminary data.</text>
</comment>
<dbReference type="NCBIfam" id="TIGR02384">
    <property type="entry name" value="RelB_DinJ"/>
    <property type="match status" value="1"/>
</dbReference>
<organism evidence="3 4">
    <name type="scientific">Termititenax aidoneus</name>
    <dbReference type="NCBI Taxonomy" id="2218524"/>
    <lineage>
        <taxon>Bacteria</taxon>
        <taxon>Bacillati</taxon>
        <taxon>Candidatus Margulisiibacteriota</taxon>
        <taxon>Candidatus Termititenacia</taxon>
        <taxon>Candidatus Termititenacales</taxon>
        <taxon>Candidatus Termititenacaceae</taxon>
        <taxon>Candidatus Termititenax</taxon>
    </lineage>
</organism>
<proteinExistence type="inferred from homology"/>
<evidence type="ECO:0000313" key="4">
    <source>
        <dbReference type="Proteomes" id="UP000269352"/>
    </source>
</evidence>
<accession>A0A388TFJ8</accession>
<dbReference type="AlphaFoldDB" id="A0A388TFJ8"/>
<dbReference type="GO" id="GO:0006355">
    <property type="term" value="P:regulation of DNA-templated transcription"/>
    <property type="evidence" value="ECO:0007669"/>
    <property type="project" value="InterPro"/>
</dbReference>
<dbReference type="InterPro" id="IPR007337">
    <property type="entry name" value="RelB/DinJ"/>
</dbReference>
<evidence type="ECO:0000256" key="2">
    <source>
        <dbReference type="ARBA" id="ARBA00022649"/>
    </source>
</evidence>